<name>A0A9D5RBH1_9FIRM</name>
<evidence type="ECO:0000256" key="5">
    <source>
        <dbReference type="ARBA" id="ARBA00022475"/>
    </source>
</evidence>
<dbReference type="Proteomes" id="UP000806542">
    <property type="component" value="Unassembled WGS sequence"/>
</dbReference>
<dbReference type="GO" id="GO:0005886">
    <property type="term" value="C:plasma membrane"/>
    <property type="evidence" value="ECO:0007669"/>
    <property type="project" value="UniProtKB-SubCell"/>
</dbReference>
<dbReference type="EMBL" id="JADCKB010000010">
    <property type="protein sequence ID" value="MBE5040018.1"/>
    <property type="molecule type" value="Genomic_DNA"/>
</dbReference>
<feature type="transmembrane region" description="Helical" evidence="10">
    <location>
        <begin position="321"/>
        <end position="345"/>
    </location>
</feature>
<keyword evidence="12" id="KW-1185">Reference proteome</keyword>
<keyword evidence="6 10" id="KW-0812">Transmembrane</keyword>
<dbReference type="InterPro" id="IPR045070">
    <property type="entry name" value="MATE_MepA-like"/>
</dbReference>
<feature type="transmembrane region" description="Helical" evidence="10">
    <location>
        <begin position="197"/>
        <end position="217"/>
    </location>
</feature>
<dbReference type="PIRSF" id="PIRSF006603">
    <property type="entry name" value="DinF"/>
    <property type="match status" value="1"/>
</dbReference>
<dbReference type="CDD" id="cd13143">
    <property type="entry name" value="MATE_MepA_like"/>
    <property type="match status" value="1"/>
</dbReference>
<keyword evidence="8 10" id="KW-0472">Membrane</keyword>
<organism evidence="11 12">
    <name type="scientific">Ructibacterium gallinarum</name>
    <dbReference type="NCBI Taxonomy" id="2779355"/>
    <lineage>
        <taxon>Bacteria</taxon>
        <taxon>Bacillati</taxon>
        <taxon>Bacillota</taxon>
        <taxon>Clostridia</taxon>
        <taxon>Eubacteriales</taxon>
        <taxon>Oscillospiraceae</taxon>
        <taxon>Ructibacterium</taxon>
    </lineage>
</organism>
<dbReference type="InterPro" id="IPR048279">
    <property type="entry name" value="MdtK-like"/>
</dbReference>
<feature type="transmembrane region" description="Helical" evidence="10">
    <location>
        <begin position="138"/>
        <end position="160"/>
    </location>
</feature>
<evidence type="ECO:0000256" key="8">
    <source>
        <dbReference type="ARBA" id="ARBA00023136"/>
    </source>
</evidence>
<dbReference type="PANTHER" id="PTHR43823">
    <property type="entry name" value="SPORULATION PROTEIN YKVU"/>
    <property type="match status" value="1"/>
</dbReference>
<dbReference type="Pfam" id="PF01554">
    <property type="entry name" value="MatE"/>
    <property type="match status" value="2"/>
</dbReference>
<comment type="similarity">
    <text evidence="2">Belongs to the multi antimicrobial extrusion (MATE) (TC 2.A.66.1) family. MepA subfamily.</text>
</comment>
<proteinExistence type="inferred from homology"/>
<comment type="subcellular location">
    <subcellularLocation>
        <location evidence="1">Cell membrane</location>
        <topology evidence="1">Multi-pass membrane protein</topology>
    </subcellularLocation>
</comment>
<comment type="caution">
    <text evidence="11">The sequence shown here is derived from an EMBL/GenBank/DDBJ whole genome shotgun (WGS) entry which is preliminary data.</text>
</comment>
<dbReference type="GO" id="GO:0042910">
    <property type="term" value="F:xenobiotic transmembrane transporter activity"/>
    <property type="evidence" value="ECO:0007669"/>
    <property type="project" value="InterPro"/>
</dbReference>
<evidence type="ECO:0000256" key="1">
    <source>
        <dbReference type="ARBA" id="ARBA00004651"/>
    </source>
</evidence>
<protein>
    <recommendedName>
        <fullName evidence="3">Multidrug export protein MepA</fullName>
    </recommendedName>
</protein>
<dbReference type="InterPro" id="IPR002528">
    <property type="entry name" value="MATE_fam"/>
</dbReference>
<dbReference type="GO" id="GO:0046677">
    <property type="term" value="P:response to antibiotic"/>
    <property type="evidence" value="ECO:0007669"/>
    <property type="project" value="UniProtKB-KW"/>
</dbReference>
<evidence type="ECO:0000256" key="2">
    <source>
        <dbReference type="ARBA" id="ARBA00008417"/>
    </source>
</evidence>
<evidence type="ECO:0000256" key="10">
    <source>
        <dbReference type="SAM" id="Phobius"/>
    </source>
</evidence>
<feature type="transmembrane region" description="Helical" evidence="10">
    <location>
        <begin position="451"/>
        <end position="469"/>
    </location>
</feature>
<keyword evidence="4" id="KW-0813">Transport</keyword>
<dbReference type="InterPro" id="IPR051327">
    <property type="entry name" value="MATE_MepA_subfamily"/>
</dbReference>
<feature type="transmembrane region" description="Helical" evidence="10">
    <location>
        <begin position="357"/>
        <end position="378"/>
    </location>
</feature>
<dbReference type="NCBIfam" id="TIGR00797">
    <property type="entry name" value="matE"/>
    <property type="match status" value="1"/>
</dbReference>
<dbReference type="GO" id="GO:0015297">
    <property type="term" value="F:antiporter activity"/>
    <property type="evidence" value="ECO:0007669"/>
    <property type="project" value="InterPro"/>
</dbReference>
<feature type="transmembrane region" description="Helical" evidence="10">
    <location>
        <begin position="237"/>
        <end position="254"/>
    </location>
</feature>
<gene>
    <name evidence="11" type="ORF">INF28_06015</name>
</gene>
<feature type="transmembrane region" description="Helical" evidence="10">
    <location>
        <begin position="266"/>
        <end position="288"/>
    </location>
</feature>
<evidence type="ECO:0000256" key="9">
    <source>
        <dbReference type="ARBA" id="ARBA00023251"/>
    </source>
</evidence>
<reference evidence="11" key="1">
    <citation type="submission" date="2020-10" db="EMBL/GenBank/DDBJ databases">
        <title>ChiBAC.</title>
        <authorList>
            <person name="Zenner C."/>
            <person name="Hitch T.C.A."/>
            <person name="Clavel T."/>
        </authorList>
    </citation>
    <scope>NUCLEOTIDE SEQUENCE</scope>
    <source>
        <strain evidence="11">DSM 107454</strain>
    </source>
</reference>
<feature type="transmembrane region" description="Helical" evidence="10">
    <location>
        <begin position="95"/>
        <end position="118"/>
    </location>
</feature>
<feature type="transmembrane region" description="Helical" evidence="10">
    <location>
        <begin position="390"/>
        <end position="410"/>
    </location>
</feature>
<feature type="transmembrane region" description="Helical" evidence="10">
    <location>
        <begin position="48"/>
        <end position="74"/>
    </location>
</feature>
<sequence>MQQQADLGSGSIGRLLFQMAIPTIIAQVVNALYNIVDRIYIGHIPEVGATALTGVGLTFPLIMIISAFSMLVGMGGAPRVAMRMGENDHKGAEEIIGNCTATLTVISVVLTVLTFWLAEPLLLMFGGNADTTLPYAVQYMHIYAIGTIFVQMVLGLNPFITAQGFSMTSMKTILIGAITNIVLDPIFIFVFHMGVQGAALATILSQCLSAIWVLRFLTGKKTSLRIRKCYLRFRPRVMLPVLALGMSPFIMQITESALNISFNTSLYQFGGDLAVGAMTIVSSVMQFAMMPLQGLTQGAQPIVSFNFGAGNIKRVKAAFKLLLISSVIYSTLLWSVAMFLPQVFVGMFSSDPQLTVIGVWAVRISMAACLLFGIQVACQQTFIALNEAPISIFLAVLRKVILLIPLIFILPRVLPAESLAWMIPDNIRELLQGFETAKVCAVYLAEPVADFLAVVTTATMFAVNFKKILQRKKLEK</sequence>
<evidence type="ECO:0000313" key="12">
    <source>
        <dbReference type="Proteomes" id="UP000806542"/>
    </source>
</evidence>
<evidence type="ECO:0000256" key="7">
    <source>
        <dbReference type="ARBA" id="ARBA00022989"/>
    </source>
</evidence>
<evidence type="ECO:0000256" key="3">
    <source>
        <dbReference type="ARBA" id="ARBA00022106"/>
    </source>
</evidence>
<feature type="transmembrane region" description="Helical" evidence="10">
    <location>
        <begin position="12"/>
        <end position="36"/>
    </location>
</feature>
<feature type="transmembrane region" description="Helical" evidence="10">
    <location>
        <begin position="172"/>
        <end position="191"/>
    </location>
</feature>
<dbReference type="RefSeq" id="WP_226392568.1">
    <property type="nucleotide sequence ID" value="NZ_JADCKB010000010.1"/>
</dbReference>
<keyword evidence="9" id="KW-0046">Antibiotic resistance</keyword>
<dbReference type="PANTHER" id="PTHR43823:SF3">
    <property type="entry name" value="MULTIDRUG EXPORT PROTEIN MEPA"/>
    <property type="match status" value="1"/>
</dbReference>
<dbReference type="AlphaFoldDB" id="A0A9D5RBH1"/>
<keyword evidence="5" id="KW-1003">Cell membrane</keyword>
<accession>A0A9D5RBH1</accession>
<keyword evidence="7 10" id="KW-1133">Transmembrane helix</keyword>
<evidence type="ECO:0000313" key="11">
    <source>
        <dbReference type="EMBL" id="MBE5040018.1"/>
    </source>
</evidence>
<evidence type="ECO:0000256" key="4">
    <source>
        <dbReference type="ARBA" id="ARBA00022448"/>
    </source>
</evidence>
<evidence type="ECO:0000256" key="6">
    <source>
        <dbReference type="ARBA" id="ARBA00022692"/>
    </source>
</evidence>